<dbReference type="Proteomes" id="UP000507470">
    <property type="component" value="Unassembled WGS sequence"/>
</dbReference>
<evidence type="ECO:0000313" key="3">
    <source>
        <dbReference type="Proteomes" id="UP000507470"/>
    </source>
</evidence>
<proteinExistence type="predicted"/>
<dbReference type="EMBL" id="CACVKT020001887">
    <property type="protein sequence ID" value="CAC5373238.1"/>
    <property type="molecule type" value="Genomic_DNA"/>
</dbReference>
<dbReference type="AlphaFoldDB" id="A0A6J8AX16"/>
<feature type="region of interest" description="Disordered" evidence="1">
    <location>
        <begin position="217"/>
        <end position="240"/>
    </location>
</feature>
<gene>
    <name evidence="2" type="ORF">MCOR_11072</name>
</gene>
<feature type="compositionally biased region" description="Basic and acidic residues" evidence="1">
    <location>
        <begin position="26"/>
        <end position="53"/>
    </location>
</feature>
<protein>
    <submittedName>
        <fullName evidence="2">Uncharacterized protein</fullName>
    </submittedName>
</protein>
<name>A0A6J8AX16_MYTCO</name>
<evidence type="ECO:0000256" key="1">
    <source>
        <dbReference type="SAM" id="MobiDB-lite"/>
    </source>
</evidence>
<sequence>MADRPRRDVHGLNYKSLAEYGIPDAGETKEEKRLEKDPNSVKRKLDVRDEKKAQSSAKKKLDAAINLDRSFNEDDVEDEELRCLRAELKNTEEDLKSHRLQNEKMKLKEELKRKQLELEKEKGESKSTLHKKVATTSSYKNKGKALKEKSIKDPSLNELRQFEKLNEIVDKTLSKLGLLEQSIDSDSSSSTSSEKSRSVTVRKGKKRVECIRVSDSSESGSDIDEKKKRKDKKTKSGIKAKASDKVKTQLLWPQSALQYEFVNESVSFNDLDPKLLTAGELEIITSKNISEKERSGRLNLLKKITYYSNIYSWKGLLSFYAAWLRKIELGQRSWDDDPSSIEVPILTQYVLPKAKTSSFSAKSSENKDDQVWFCTLSNRNRCTHKGSHTTFIKGQQRVVQHICAVCWKKDKSKLSHPECANSCPNFPKSG</sequence>
<reference evidence="2 3" key="1">
    <citation type="submission" date="2020-06" db="EMBL/GenBank/DDBJ databases">
        <authorList>
            <person name="Li R."/>
            <person name="Bekaert M."/>
        </authorList>
    </citation>
    <scope>NUCLEOTIDE SEQUENCE [LARGE SCALE GENOMIC DNA]</scope>
    <source>
        <strain evidence="3">wild</strain>
    </source>
</reference>
<feature type="compositionally biased region" description="Basic and acidic residues" evidence="1">
    <location>
        <begin position="117"/>
        <end position="127"/>
    </location>
</feature>
<keyword evidence="3" id="KW-1185">Reference proteome</keyword>
<feature type="region of interest" description="Disordered" evidence="1">
    <location>
        <begin position="117"/>
        <end position="153"/>
    </location>
</feature>
<dbReference type="OrthoDB" id="5951204at2759"/>
<evidence type="ECO:0000313" key="2">
    <source>
        <dbReference type="EMBL" id="CAC5373238.1"/>
    </source>
</evidence>
<organism evidence="2 3">
    <name type="scientific">Mytilus coruscus</name>
    <name type="common">Sea mussel</name>
    <dbReference type="NCBI Taxonomy" id="42192"/>
    <lineage>
        <taxon>Eukaryota</taxon>
        <taxon>Metazoa</taxon>
        <taxon>Spiralia</taxon>
        <taxon>Lophotrochozoa</taxon>
        <taxon>Mollusca</taxon>
        <taxon>Bivalvia</taxon>
        <taxon>Autobranchia</taxon>
        <taxon>Pteriomorphia</taxon>
        <taxon>Mytilida</taxon>
        <taxon>Mytiloidea</taxon>
        <taxon>Mytilidae</taxon>
        <taxon>Mytilinae</taxon>
        <taxon>Mytilus</taxon>
    </lineage>
</organism>
<feature type="compositionally biased region" description="Basic residues" evidence="1">
    <location>
        <begin position="227"/>
        <end position="238"/>
    </location>
</feature>
<feature type="region of interest" description="Disordered" evidence="1">
    <location>
        <begin position="22"/>
        <end position="60"/>
    </location>
</feature>
<accession>A0A6J8AX16</accession>